<evidence type="ECO:0000313" key="4">
    <source>
        <dbReference type="Proteomes" id="UP000321917"/>
    </source>
</evidence>
<dbReference type="EMBL" id="VOLR01000059">
    <property type="protein sequence ID" value="TWX53445.1"/>
    <property type="molecule type" value="Genomic_DNA"/>
</dbReference>
<dbReference type="OrthoDB" id="2229810at2"/>
<reference evidence="2 4" key="1">
    <citation type="submission" date="2019-07" db="EMBL/GenBank/DDBJ databases">
        <title>Genomes of sea-ice associated Colwellia species.</title>
        <authorList>
            <person name="Bowman J.P."/>
        </authorList>
    </citation>
    <scope>NUCLEOTIDE SEQUENCE [LARGE SCALE GENOMIC DNA]</scope>
    <source>
        <strain evidence="1 3">ACAM 607</strain>
        <strain evidence="2 4">IC036</strain>
    </source>
</reference>
<keyword evidence="3" id="KW-1185">Reference proteome</keyword>
<accession>A0A5C6Q210</accession>
<dbReference type="Pfam" id="PF20212">
    <property type="entry name" value="DUF6572"/>
    <property type="match status" value="1"/>
</dbReference>
<proteinExistence type="predicted"/>
<evidence type="ECO:0000313" key="1">
    <source>
        <dbReference type="EMBL" id="TWX53445.1"/>
    </source>
</evidence>
<dbReference type="RefSeq" id="WP_146801378.1">
    <property type="nucleotide sequence ID" value="NZ_VOLP01000074.1"/>
</dbReference>
<evidence type="ECO:0000313" key="3">
    <source>
        <dbReference type="Proteomes" id="UP000321525"/>
    </source>
</evidence>
<dbReference type="Proteomes" id="UP000321917">
    <property type="component" value="Unassembled WGS sequence"/>
</dbReference>
<sequence length="112" mass="12843">MKYGISFQNKVDICSIDNGVCVLTLVQYEIIDESNIELLQSKLNHYLVYILDGQLEEEEPQKSALPKRIELIVGHNPTEILTDFINQLVPVLETDSISFVIRRQLAWPGRDN</sequence>
<dbReference type="InterPro" id="IPR046702">
    <property type="entry name" value="DUF6572"/>
</dbReference>
<dbReference type="EMBL" id="VOLQ01000101">
    <property type="protein sequence ID" value="TWX62026.1"/>
    <property type="molecule type" value="Genomic_DNA"/>
</dbReference>
<dbReference type="Proteomes" id="UP000321525">
    <property type="component" value="Unassembled WGS sequence"/>
</dbReference>
<comment type="caution">
    <text evidence="2">The sequence shown here is derived from an EMBL/GenBank/DDBJ whole genome shotgun (WGS) entry which is preliminary data.</text>
</comment>
<organism evidence="2 4">
    <name type="scientific">Colwellia hornerae</name>
    <dbReference type="NCBI Taxonomy" id="89402"/>
    <lineage>
        <taxon>Bacteria</taxon>
        <taxon>Pseudomonadati</taxon>
        <taxon>Pseudomonadota</taxon>
        <taxon>Gammaproteobacteria</taxon>
        <taxon>Alteromonadales</taxon>
        <taxon>Colwelliaceae</taxon>
        <taxon>Colwellia</taxon>
    </lineage>
</organism>
<evidence type="ECO:0000313" key="2">
    <source>
        <dbReference type="EMBL" id="TWX62026.1"/>
    </source>
</evidence>
<gene>
    <name evidence="1" type="ORF">ESZ26_18820</name>
    <name evidence="2" type="ORF">ESZ27_19005</name>
</gene>
<protein>
    <submittedName>
        <fullName evidence="2">Uncharacterized protein</fullName>
    </submittedName>
</protein>
<dbReference type="AlphaFoldDB" id="A0A5C6Q210"/>
<name>A0A5C6Q210_9GAMM</name>